<reference evidence="1 2" key="1">
    <citation type="journal article" date="2013" name="PLoS ONE">
        <title>Genomic and secretomic analyses reveal unique features of the lignocellulolytic enzyme system of Penicillium decumbens.</title>
        <authorList>
            <person name="Liu G."/>
            <person name="Zhang L."/>
            <person name="Wei X."/>
            <person name="Zou G."/>
            <person name="Qin Y."/>
            <person name="Ma L."/>
            <person name="Li J."/>
            <person name="Zheng H."/>
            <person name="Wang S."/>
            <person name="Wang C."/>
            <person name="Xun L."/>
            <person name="Zhao G.-P."/>
            <person name="Zhou Z."/>
            <person name="Qu Y."/>
        </authorList>
    </citation>
    <scope>NUCLEOTIDE SEQUENCE [LARGE SCALE GENOMIC DNA]</scope>
    <source>
        <strain evidence="2">114-2 / CGMCC 5302</strain>
    </source>
</reference>
<keyword evidence="2" id="KW-1185">Reference proteome</keyword>
<organism evidence="1 2">
    <name type="scientific">Penicillium oxalicum (strain 114-2 / CGMCC 5302)</name>
    <name type="common">Penicillium decumbens</name>
    <dbReference type="NCBI Taxonomy" id="933388"/>
    <lineage>
        <taxon>Eukaryota</taxon>
        <taxon>Fungi</taxon>
        <taxon>Dikarya</taxon>
        <taxon>Ascomycota</taxon>
        <taxon>Pezizomycotina</taxon>
        <taxon>Eurotiomycetes</taxon>
        <taxon>Eurotiomycetidae</taxon>
        <taxon>Eurotiales</taxon>
        <taxon>Aspergillaceae</taxon>
        <taxon>Penicillium</taxon>
    </lineage>
</organism>
<sequence length="197" mass="22642">MSTSTPQEPAPLHDPREADYERFKNYAAYTFLIASPVLIALPPRKFDHLTVLLASAFAISANHITRDRTGRSIVERIESRIARPHILRELPSDRAEEIHARLRAARDAQIREAELSAAARKGAVSEEVEKLKARQMQEQGVVSRVWLGGEEEGWMEKRLRKEKEALEEGKGYGDLIYEHIWEVWNWGKKVEDDEDDE</sequence>
<gene>
    <name evidence="1" type="ORF">PDE_07790</name>
</gene>
<dbReference type="EMBL" id="KB644414">
    <property type="protein sequence ID" value="EPS32830.1"/>
    <property type="molecule type" value="Genomic_DNA"/>
</dbReference>
<evidence type="ECO:0000313" key="2">
    <source>
        <dbReference type="Proteomes" id="UP000019376"/>
    </source>
</evidence>
<dbReference type="eggNOG" id="ENOG502SD8H">
    <property type="taxonomic scope" value="Eukaryota"/>
</dbReference>
<dbReference type="OrthoDB" id="5411041at2759"/>
<name>S7ZQ52_PENO1</name>
<dbReference type="AlphaFoldDB" id="S7ZQ52"/>
<dbReference type="Proteomes" id="UP000019376">
    <property type="component" value="Unassembled WGS sequence"/>
</dbReference>
<protein>
    <submittedName>
        <fullName evidence="1">Uncharacterized protein</fullName>
    </submittedName>
</protein>
<proteinExistence type="predicted"/>
<dbReference type="HOGENOM" id="CLU_090064_1_0_1"/>
<dbReference type="PhylomeDB" id="S7ZQ52"/>
<evidence type="ECO:0000313" key="1">
    <source>
        <dbReference type="EMBL" id="EPS32830.1"/>
    </source>
</evidence>
<accession>S7ZQ52</accession>